<gene>
    <name evidence="3" type="ORF">ALAG00032_LOCUS2635</name>
</gene>
<feature type="coiled-coil region" evidence="1">
    <location>
        <begin position="93"/>
        <end position="127"/>
    </location>
</feature>
<feature type="region of interest" description="Disordered" evidence="2">
    <location>
        <begin position="255"/>
        <end position="276"/>
    </location>
</feature>
<organism evidence="3">
    <name type="scientific">Aureoumbra lagunensis</name>
    <dbReference type="NCBI Taxonomy" id="44058"/>
    <lineage>
        <taxon>Eukaryota</taxon>
        <taxon>Sar</taxon>
        <taxon>Stramenopiles</taxon>
        <taxon>Ochrophyta</taxon>
        <taxon>Pelagophyceae</taxon>
        <taxon>Pelagomonadales</taxon>
        <taxon>Aureoumbra</taxon>
    </lineage>
</organism>
<feature type="coiled-coil region" evidence="1">
    <location>
        <begin position="163"/>
        <end position="225"/>
    </location>
</feature>
<feature type="coiled-coil region" evidence="1">
    <location>
        <begin position="782"/>
        <end position="823"/>
    </location>
</feature>
<evidence type="ECO:0000313" key="3">
    <source>
        <dbReference type="EMBL" id="CAE0361902.1"/>
    </source>
</evidence>
<feature type="region of interest" description="Disordered" evidence="2">
    <location>
        <begin position="1255"/>
        <end position="1298"/>
    </location>
</feature>
<protein>
    <submittedName>
        <fullName evidence="3">Uncharacterized protein</fullName>
    </submittedName>
</protein>
<evidence type="ECO:0000256" key="1">
    <source>
        <dbReference type="SAM" id="Coils"/>
    </source>
</evidence>
<name>A0A7S3JQP6_9STRA</name>
<feature type="coiled-coil region" evidence="1">
    <location>
        <begin position="584"/>
        <end position="664"/>
    </location>
</feature>
<dbReference type="EMBL" id="HBIJ01003728">
    <property type="protein sequence ID" value="CAE0361902.1"/>
    <property type="molecule type" value="Transcribed_RNA"/>
</dbReference>
<feature type="coiled-coil region" evidence="1">
    <location>
        <begin position="705"/>
        <end position="746"/>
    </location>
</feature>
<keyword evidence="1" id="KW-0175">Coiled coil</keyword>
<proteinExistence type="predicted"/>
<feature type="coiled-coil region" evidence="1">
    <location>
        <begin position="503"/>
        <end position="530"/>
    </location>
</feature>
<feature type="coiled-coil region" evidence="1">
    <location>
        <begin position="292"/>
        <end position="391"/>
    </location>
</feature>
<reference evidence="3" key="1">
    <citation type="submission" date="2021-01" db="EMBL/GenBank/DDBJ databases">
        <authorList>
            <person name="Corre E."/>
            <person name="Pelletier E."/>
            <person name="Niang G."/>
            <person name="Scheremetjew M."/>
            <person name="Finn R."/>
            <person name="Kale V."/>
            <person name="Holt S."/>
            <person name="Cochrane G."/>
            <person name="Meng A."/>
            <person name="Brown T."/>
            <person name="Cohen L."/>
        </authorList>
    </citation>
    <scope>NUCLEOTIDE SEQUENCE</scope>
    <source>
        <strain evidence="3">CCMP1510</strain>
    </source>
</reference>
<feature type="coiled-coil region" evidence="1">
    <location>
        <begin position="1065"/>
        <end position="1099"/>
    </location>
</feature>
<feature type="compositionally biased region" description="Polar residues" evidence="2">
    <location>
        <begin position="1267"/>
        <end position="1292"/>
    </location>
</feature>
<sequence length="1321" mass="150263">MEDLLESREDDEDLSMDSRIVGLTPLDEEISENGSVIDALDNISRRRVLDISNDDDSEDELLVRSDYILESPERIIESQEDEDALLETRQEEARVYAMEVERLQRLREDLSAEIVQLKKKRRAEEKTFSQYSHKANDTLEEQLITDARDEKYLAQQKVHTQELAQLSQQAAQDREALHSAQEDLKKAKAKHLDDARIIAQKNIELTAAQDREEKLQANLAAWRAARHDAIGNAAFFPQSFGGSESTATSMYDFDEKRSHTEEQSSQQPHTPQPADNIDAYLMASSDSMTEDSANAEALFKRYKRRNSELKQRLRAAEAALRQLSEHRKSEAHLAAIENQNLVTELEKLRNRFHLDKSTLAASVAKVQNEEINALRAKCLDLERRLAEHDRRHEAPGDLRAAAARAAAMIAGPVSADSMTDNELQNEASVAQAVASAAANANADRDASIAVAVAELQHLLLVLTSEHEAAIADYERGLTEAKAGLRARHRADRIEQDEAHAAVFAVQQAHYKKLEAELDRLRADFATQHALHQSELKIEHQANGETINTLRAAKDAALEARLQAEESTNHLREQYAMAVAERDAASSSTEQLRESLNEMKEANLQVKESLEKVRDEYSAIVVERDAATASIEELKANLNELRLSKVEAENAINRWQDQYESLIAERNAVSMSDFQTNLHQLRVEKLQAEAAAKRWCDDHATAIIERDAALATNNKLQSDVKDLRSAKLETEERIKQWQDDYETVIDELNTTSNTIDKLQVSISELRVAKIEAEASVKRWRDDYAQMSAERDAAITTIEQLQATINELRAAKNEVEATAKRWRDEHAIVVAERDATSDSMDELRASLGELRTVQAKRGYESRCAHELETLRRELQAEKAELFARQDAALAETAANAALAEVRHNRELEAARRMTVNEGIVSVGIESSRTILFELEVKRECDLKLAIALDDFERRLASERREARRALETGLAQATASAALAAEREAARRLEQWKLETERAVNEARIRERRDAEQRFNEDLRRHDEETSVFRNKLIEARRLVQDMANTTRAIKEQNAPEEKSSKLENIILAASEQIQALTSQLVSARAEAKRERERRLESEQKNHDYAREYEQQLEQFVAARIDEVLVNDQAHETNMKQDGKTDKIDAALSRLIKKFQVAQNEQQSAVITELLIHLRQREAECPRCDHWRRQAHEARQALEDAVDRFSEETQLKINNALLKRDEKHAAYIRDLRHRASLWISDIRSEWHRAARAALADQRRRLQHHRPIKRTSSSNRINTNGYSSKNFSKDSNNGASFEPPAFLPDHTQYLNDLFLSRSTKDDAD</sequence>
<evidence type="ECO:0000256" key="2">
    <source>
        <dbReference type="SAM" id="MobiDB-lite"/>
    </source>
</evidence>
<feature type="coiled-coil region" evidence="1">
    <location>
        <begin position="858"/>
        <end position="889"/>
    </location>
</feature>
<accession>A0A7S3JQP6</accession>